<dbReference type="InterPro" id="IPR039923">
    <property type="entry name" value="Protodermal_1"/>
</dbReference>
<sequence>MDSRMGKMRNMQAPLLLWAAAFALLLSGNLVIPVMSFEEQKNSYVPTPPTGNHLFSFAFSSIHPAHGSGGGHATPTPTPSHGGGHATPTPTPSHGGGGYGGAPPVNCVPAPTTPTTPTPPTGGGAGGGYYNPPPTSIPGPTPTTPTLPIGSPPTIPIIGPGVPTTPGITVPSPPYSFTPVSPPFTCIYWSTNPALIWGLFGWLGTVGSTFGVTSLPGLGANMNLLQALSNTRRDGFGELYRQGTAAFLNSAADPRFPYTTKQVRDRFVAALSSNKAAATQARLFKLANEGKTKTRA</sequence>
<feature type="compositionally biased region" description="Pro residues" evidence="1">
    <location>
        <begin position="131"/>
        <end position="143"/>
    </location>
</feature>
<protein>
    <recommendedName>
        <fullName evidence="4">Protodermal factor 1</fullName>
    </recommendedName>
</protein>
<dbReference type="OrthoDB" id="696797at2759"/>
<organism evidence="2 3">
    <name type="scientific">Dorcoceras hygrometricum</name>
    <dbReference type="NCBI Taxonomy" id="472368"/>
    <lineage>
        <taxon>Eukaryota</taxon>
        <taxon>Viridiplantae</taxon>
        <taxon>Streptophyta</taxon>
        <taxon>Embryophyta</taxon>
        <taxon>Tracheophyta</taxon>
        <taxon>Spermatophyta</taxon>
        <taxon>Magnoliopsida</taxon>
        <taxon>eudicotyledons</taxon>
        <taxon>Gunneridae</taxon>
        <taxon>Pentapetalae</taxon>
        <taxon>asterids</taxon>
        <taxon>lamiids</taxon>
        <taxon>Lamiales</taxon>
        <taxon>Gesneriaceae</taxon>
        <taxon>Didymocarpoideae</taxon>
        <taxon>Trichosporeae</taxon>
        <taxon>Loxocarpinae</taxon>
        <taxon>Dorcoceras</taxon>
    </lineage>
</organism>
<proteinExistence type="predicted"/>
<feature type="region of interest" description="Disordered" evidence="1">
    <location>
        <begin position="65"/>
        <end position="143"/>
    </location>
</feature>
<dbReference type="PANTHER" id="PTHR33210:SF18">
    <property type="entry name" value="PROTODERMAL FACTOR 1"/>
    <property type="match status" value="1"/>
</dbReference>
<dbReference type="AlphaFoldDB" id="A0A2Z7CF71"/>
<dbReference type="Proteomes" id="UP000250235">
    <property type="component" value="Unassembled WGS sequence"/>
</dbReference>
<dbReference type="EMBL" id="KQ998208">
    <property type="protein sequence ID" value="KZV43143.1"/>
    <property type="molecule type" value="Genomic_DNA"/>
</dbReference>
<keyword evidence="3" id="KW-1185">Reference proteome</keyword>
<evidence type="ECO:0000313" key="2">
    <source>
        <dbReference type="EMBL" id="KZV43143.1"/>
    </source>
</evidence>
<accession>A0A2Z7CF71</accession>
<evidence type="ECO:0000256" key="1">
    <source>
        <dbReference type="SAM" id="MobiDB-lite"/>
    </source>
</evidence>
<evidence type="ECO:0000313" key="3">
    <source>
        <dbReference type="Proteomes" id="UP000250235"/>
    </source>
</evidence>
<feature type="compositionally biased region" description="Pro residues" evidence="1">
    <location>
        <begin position="111"/>
        <end position="120"/>
    </location>
</feature>
<reference evidence="2 3" key="1">
    <citation type="journal article" date="2015" name="Proc. Natl. Acad. Sci. U.S.A.">
        <title>The resurrection genome of Boea hygrometrica: A blueprint for survival of dehydration.</title>
        <authorList>
            <person name="Xiao L."/>
            <person name="Yang G."/>
            <person name="Zhang L."/>
            <person name="Yang X."/>
            <person name="Zhao S."/>
            <person name="Ji Z."/>
            <person name="Zhou Q."/>
            <person name="Hu M."/>
            <person name="Wang Y."/>
            <person name="Chen M."/>
            <person name="Xu Y."/>
            <person name="Jin H."/>
            <person name="Xiao X."/>
            <person name="Hu G."/>
            <person name="Bao F."/>
            <person name="Hu Y."/>
            <person name="Wan P."/>
            <person name="Li L."/>
            <person name="Deng X."/>
            <person name="Kuang T."/>
            <person name="Xiang C."/>
            <person name="Zhu J.K."/>
            <person name="Oliver M.J."/>
            <person name="He Y."/>
        </authorList>
    </citation>
    <scope>NUCLEOTIDE SEQUENCE [LARGE SCALE GENOMIC DNA]</scope>
    <source>
        <strain evidence="3">cv. XS01</strain>
    </source>
</reference>
<name>A0A2Z7CF71_9LAMI</name>
<evidence type="ECO:0008006" key="4">
    <source>
        <dbReference type="Google" id="ProtNLM"/>
    </source>
</evidence>
<gene>
    <name evidence="2" type="ORF">F511_07958</name>
</gene>
<dbReference type="PANTHER" id="PTHR33210">
    <property type="entry name" value="PROTODERMAL FACTOR 1"/>
    <property type="match status" value="1"/>
</dbReference>